<evidence type="ECO:0000256" key="6">
    <source>
        <dbReference type="ARBA" id="ARBA00022842"/>
    </source>
</evidence>
<protein>
    <submittedName>
        <fullName evidence="7">3-deoxy-D-manno-octulosonate 8-phosphate phosphatase KdsC</fullName>
        <ecNumber evidence="7">3.1.3.45</ecNumber>
    </submittedName>
</protein>
<dbReference type="AlphaFoldDB" id="A0A645IU95"/>
<dbReference type="SFLD" id="SFLDG01136">
    <property type="entry name" value="C1.6:_Phosphoserine_Phosphatas"/>
    <property type="match status" value="1"/>
</dbReference>
<dbReference type="SFLD" id="SFLDG01138">
    <property type="entry name" value="C1.6.2:_Deoxy-d-mannose-octulo"/>
    <property type="match status" value="1"/>
</dbReference>
<dbReference type="NCBIfam" id="TIGR01670">
    <property type="entry name" value="KdsC-phosphatas"/>
    <property type="match status" value="1"/>
</dbReference>
<comment type="similarity">
    <text evidence="2">Belongs to the KdsC family.</text>
</comment>
<organism evidence="7">
    <name type="scientific">bioreactor metagenome</name>
    <dbReference type="NCBI Taxonomy" id="1076179"/>
    <lineage>
        <taxon>unclassified sequences</taxon>
        <taxon>metagenomes</taxon>
        <taxon>ecological metagenomes</taxon>
    </lineage>
</organism>
<dbReference type="EMBL" id="VSSQ01115138">
    <property type="protein sequence ID" value="MPN50713.1"/>
    <property type="molecule type" value="Genomic_DNA"/>
</dbReference>
<dbReference type="InterPro" id="IPR036412">
    <property type="entry name" value="HAD-like_sf"/>
</dbReference>
<accession>A0A645IU95</accession>
<evidence type="ECO:0000256" key="5">
    <source>
        <dbReference type="ARBA" id="ARBA00022801"/>
    </source>
</evidence>
<dbReference type="GO" id="GO:0008781">
    <property type="term" value="F:N-acylneuraminate cytidylyltransferase activity"/>
    <property type="evidence" value="ECO:0007669"/>
    <property type="project" value="TreeGrafter"/>
</dbReference>
<evidence type="ECO:0000256" key="2">
    <source>
        <dbReference type="ARBA" id="ARBA00005893"/>
    </source>
</evidence>
<dbReference type="Pfam" id="PF08282">
    <property type="entry name" value="Hydrolase_3"/>
    <property type="match status" value="1"/>
</dbReference>
<name>A0A645IU95_9ZZZZ</name>
<proteinExistence type="inferred from homology"/>
<dbReference type="GO" id="GO:0019143">
    <property type="term" value="F:3-deoxy-manno-octulosonate-8-phosphatase activity"/>
    <property type="evidence" value="ECO:0007669"/>
    <property type="project" value="UniProtKB-EC"/>
</dbReference>
<dbReference type="SFLD" id="SFLDS00003">
    <property type="entry name" value="Haloacid_Dehalogenase"/>
    <property type="match status" value="1"/>
</dbReference>
<dbReference type="Gene3D" id="3.40.50.1000">
    <property type="entry name" value="HAD superfamily/HAD-like"/>
    <property type="match status" value="1"/>
</dbReference>
<sequence length="155" mass="16904">MDVDGTLTDKGVFYSTEGLALKRFSVHDGLGISLLNQNKIASAIISSDESEIPLQRAKKLDIPHIIVAARRKSVEITQLLLSLDISFKEVAYIGDDVNDIEIMKMCGFSACPSDAVEEVKKIVDFISDFPGGNGAVRQLCEMILLAKGKPITLTY</sequence>
<dbReference type="PANTHER" id="PTHR21485:SF3">
    <property type="entry name" value="N-ACYLNEURAMINATE CYTIDYLYLTRANSFERASE"/>
    <property type="match status" value="1"/>
</dbReference>
<dbReference type="InterPro" id="IPR050793">
    <property type="entry name" value="CMP-NeuNAc_synthase"/>
</dbReference>
<dbReference type="EC" id="3.1.3.45" evidence="7"/>
<evidence type="ECO:0000256" key="3">
    <source>
        <dbReference type="ARBA" id="ARBA00011881"/>
    </source>
</evidence>
<evidence type="ECO:0000313" key="7">
    <source>
        <dbReference type="EMBL" id="MPN50713.1"/>
    </source>
</evidence>
<comment type="cofactor">
    <cofactor evidence="1">
        <name>Mg(2+)</name>
        <dbReference type="ChEBI" id="CHEBI:18420"/>
    </cofactor>
</comment>
<keyword evidence="6" id="KW-0460">Magnesium</keyword>
<comment type="subunit">
    <text evidence="3">Homotetramer.</text>
</comment>
<keyword evidence="5 7" id="KW-0378">Hydrolase</keyword>
<dbReference type="PIRSF" id="PIRSF006118">
    <property type="entry name" value="KDO8-P_Ptase"/>
    <property type="match status" value="1"/>
</dbReference>
<dbReference type="InterPro" id="IPR023214">
    <property type="entry name" value="HAD_sf"/>
</dbReference>
<dbReference type="SUPFAM" id="SSF56784">
    <property type="entry name" value="HAD-like"/>
    <property type="match status" value="1"/>
</dbReference>
<evidence type="ECO:0000256" key="4">
    <source>
        <dbReference type="ARBA" id="ARBA00022723"/>
    </source>
</evidence>
<dbReference type="InterPro" id="IPR010023">
    <property type="entry name" value="KdsC_fam"/>
</dbReference>
<dbReference type="PANTHER" id="PTHR21485">
    <property type="entry name" value="HAD SUPERFAMILY MEMBERS CMAS AND KDSC"/>
    <property type="match status" value="1"/>
</dbReference>
<reference evidence="7" key="1">
    <citation type="submission" date="2019-08" db="EMBL/GenBank/DDBJ databases">
        <authorList>
            <person name="Kucharzyk K."/>
            <person name="Murdoch R.W."/>
            <person name="Higgins S."/>
            <person name="Loffler F."/>
        </authorList>
    </citation>
    <scope>NUCLEOTIDE SEQUENCE</scope>
</reference>
<dbReference type="GO" id="GO:0046872">
    <property type="term" value="F:metal ion binding"/>
    <property type="evidence" value="ECO:0007669"/>
    <property type="project" value="UniProtKB-KW"/>
</dbReference>
<evidence type="ECO:0000256" key="1">
    <source>
        <dbReference type="ARBA" id="ARBA00001946"/>
    </source>
</evidence>
<comment type="caution">
    <text evidence="7">The sequence shown here is derived from an EMBL/GenBank/DDBJ whole genome shotgun (WGS) entry which is preliminary data.</text>
</comment>
<gene>
    <name evidence="7" type="primary">kdsC_23</name>
    <name evidence="7" type="ORF">SDC9_198346</name>
</gene>
<keyword evidence="4" id="KW-0479">Metal-binding</keyword>